<evidence type="ECO:0000313" key="2">
    <source>
        <dbReference type="Proteomes" id="UP000702425"/>
    </source>
</evidence>
<dbReference type="RefSeq" id="WP_172191747.1">
    <property type="nucleotide sequence ID" value="NZ_CAWPPK010000044.1"/>
</dbReference>
<comment type="caution">
    <text evidence="1">The sequence shown here is derived from an EMBL/GenBank/DDBJ whole genome shotgun (WGS) entry which is preliminary data.</text>
</comment>
<organism evidence="1 2">
    <name type="scientific">Microcoleus asticus IPMA8</name>
    <dbReference type="NCBI Taxonomy" id="2563858"/>
    <lineage>
        <taxon>Bacteria</taxon>
        <taxon>Bacillati</taxon>
        <taxon>Cyanobacteriota</taxon>
        <taxon>Cyanophyceae</taxon>
        <taxon>Oscillatoriophycideae</taxon>
        <taxon>Oscillatoriales</taxon>
        <taxon>Microcoleaceae</taxon>
        <taxon>Microcoleus</taxon>
        <taxon>Microcoleus asticus</taxon>
    </lineage>
</organism>
<keyword evidence="2" id="KW-1185">Reference proteome</keyword>
<gene>
    <name evidence="1" type="ORF">E5S67_05374</name>
</gene>
<proteinExistence type="predicted"/>
<reference evidence="1 2" key="1">
    <citation type="journal article" date="2020" name="Sci. Rep.">
        <title>A novel cyanobacterial geosmin producer, revising GeoA distribution and dispersion patterns in Bacteria.</title>
        <authorList>
            <person name="Churro C."/>
            <person name="Semedo-Aguiar A.P."/>
            <person name="Silva A.D."/>
            <person name="Pereira-Leal J.B."/>
            <person name="Leite R.B."/>
        </authorList>
    </citation>
    <scope>NUCLEOTIDE SEQUENCE [LARGE SCALE GENOMIC DNA]</scope>
    <source>
        <strain evidence="1 2">IPMA8</strain>
    </source>
</reference>
<protein>
    <recommendedName>
        <fullName evidence="3">Transposase</fullName>
    </recommendedName>
</protein>
<name>A0ABX2D4L8_9CYAN</name>
<dbReference type="EMBL" id="SRRZ01000138">
    <property type="protein sequence ID" value="NQE37600.1"/>
    <property type="molecule type" value="Genomic_DNA"/>
</dbReference>
<sequence length="124" mass="14355">MQLVERQIVKPKDRFYPEADLLFLLSKKLYNCDNYIYRQNFFPPQPTKALAVHRALKKSVNDKALPAQVRHNTLRLLLTAWTSYHSVTLAGVVAIAQRSFKQHRKSLTLKIQEKKREGALCSCT</sequence>
<evidence type="ECO:0000313" key="1">
    <source>
        <dbReference type="EMBL" id="NQE37600.1"/>
    </source>
</evidence>
<dbReference type="Proteomes" id="UP000702425">
    <property type="component" value="Unassembled WGS sequence"/>
</dbReference>
<evidence type="ECO:0008006" key="3">
    <source>
        <dbReference type="Google" id="ProtNLM"/>
    </source>
</evidence>
<accession>A0ABX2D4L8</accession>